<reference evidence="2 3" key="1">
    <citation type="submission" date="2014-06" db="EMBL/GenBank/DDBJ databases">
        <title>The Genome of the Aflatoxigenic Filamentous Fungus Aspergillus nomius.</title>
        <authorList>
            <person name="Moore M.G."/>
            <person name="Shannon B.M."/>
            <person name="Brian M.M."/>
        </authorList>
    </citation>
    <scope>NUCLEOTIDE SEQUENCE [LARGE SCALE GENOMIC DNA]</scope>
    <source>
        <strain evidence="2 3">NRRL 13137</strain>
    </source>
</reference>
<feature type="region of interest" description="Disordered" evidence="1">
    <location>
        <begin position="62"/>
        <end position="98"/>
    </location>
</feature>
<evidence type="ECO:0000313" key="2">
    <source>
        <dbReference type="EMBL" id="KNG87381.1"/>
    </source>
</evidence>
<dbReference type="OrthoDB" id="4462099at2759"/>
<dbReference type="Proteomes" id="UP000037505">
    <property type="component" value="Unassembled WGS sequence"/>
</dbReference>
<dbReference type="EMBL" id="JNOM01000083">
    <property type="protein sequence ID" value="KNG87381.1"/>
    <property type="molecule type" value="Genomic_DNA"/>
</dbReference>
<organism evidence="2 3">
    <name type="scientific">Aspergillus nomiae NRRL (strain ATCC 15546 / NRRL 13137 / CBS 260.88 / M93)</name>
    <dbReference type="NCBI Taxonomy" id="1509407"/>
    <lineage>
        <taxon>Eukaryota</taxon>
        <taxon>Fungi</taxon>
        <taxon>Dikarya</taxon>
        <taxon>Ascomycota</taxon>
        <taxon>Pezizomycotina</taxon>
        <taxon>Eurotiomycetes</taxon>
        <taxon>Eurotiomycetidae</taxon>
        <taxon>Eurotiales</taxon>
        <taxon>Aspergillaceae</taxon>
        <taxon>Aspergillus</taxon>
        <taxon>Aspergillus subgen. Circumdati</taxon>
    </lineage>
</organism>
<name>A0A0L1J6D5_ASPN3</name>
<sequence length="156" mass="17641">MSTPQRLASPSSEERTVELPVDPQRDIGLATVVYRRDGHIEDRRYHFQDDRIIPADMVARMTRHQNTESQESTDSISECSMSEDGEPQGQAKETCHCYQDTEMDESSKVINGDMVDGLKPSSLRKHHMRGGSVKGNSKLVNGDIDRHAFLAFFCRD</sequence>
<feature type="compositionally biased region" description="Polar residues" evidence="1">
    <location>
        <begin position="67"/>
        <end position="80"/>
    </location>
</feature>
<comment type="caution">
    <text evidence="2">The sequence shown here is derived from an EMBL/GenBank/DDBJ whole genome shotgun (WGS) entry which is preliminary data.</text>
</comment>
<dbReference type="AlphaFoldDB" id="A0A0L1J6D5"/>
<evidence type="ECO:0000313" key="3">
    <source>
        <dbReference type="Proteomes" id="UP000037505"/>
    </source>
</evidence>
<accession>A0A0L1J6D5</accession>
<keyword evidence="3" id="KW-1185">Reference proteome</keyword>
<protein>
    <submittedName>
        <fullName evidence="2">Uncharacterized protein</fullName>
    </submittedName>
</protein>
<gene>
    <name evidence="2" type="ORF">ANOM_005907</name>
</gene>
<dbReference type="RefSeq" id="XP_015408304.1">
    <property type="nucleotide sequence ID" value="XM_015551164.1"/>
</dbReference>
<evidence type="ECO:0000256" key="1">
    <source>
        <dbReference type="SAM" id="MobiDB-lite"/>
    </source>
</evidence>
<proteinExistence type="predicted"/>
<dbReference type="GeneID" id="26807711"/>